<dbReference type="InterPro" id="IPR003646">
    <property type="entry name" value="SH3-like_bac-type"/>
</dbReference>
<dbReference type="Proteomes" id="UP000051841">
    <property type="component" value="Unassembled WGS sequence"/>
</dbReference>
<feature type="chain" id="PRO_5006417811" description="SH3b domain-containing protein" evidence="1">
    <location>
        <begin position="29"/>
        <end position="265"/>
    </location>
</feature>
<dbReference type="EMBL" id="JQBL01000007">
    <property type="protein sequence ID" value="KRN50636.1"/>
    <property type="molecule type" value="Genomic_DNA"/>
</dbReference>
<dbReference type="InterPro" id="IPR041219">
    <property type="entry name" value="Phage_lysozyme2"/>
</dbReference>
<dbReference type="PROSITE" id="PS51781">
    <property type="entry name" value="SH3B"/>
    <property type="match status" value="1"/>
</dbReference>
<keyword evidence="1" id="KW-0732">Signal</keyword>
<dbReference type="Pfam" id="PF08239">
    <property type="entry name" value="SH3_3"/>
    <property type="match status" value="1"/>
</dbReference>
<comment type="caution">
    <text evidence="3">The sequence shown here is derived from an EMBL/GenBank/DDBJ whole genome shotgun (WGS) entry which is preliminary data.</text>
</comment>
<evidence type="ECO:0000313" key="3">
    <source>
        <dbReference type="EMBL" id="KRN50636.1"/>
    </source>
</evidence>
<evidence type="ECO:0000256" key="1">
    <source>
        <dbReference type="SAM" id="SignalP"/>
    </source>
</evidence>
<protein>
    <recommendedName>
        <fullName evidence="2">SH3b domain-containing protein</fullName>
    </recommendedName>
</protein>
<feature type="signal peptide" evidence="1">
    <location>
        <begin position="1"/>
        <end position="28"/>
    </location>
</feature>
<sequence>MKKISRVIVAFALLLALSVSLFHTSASAITTTERNRNEIYSQLVARGLTKAQACGILANIEYESSYNPNAWYKNISYGLCQWQGDRLKVFQDTYKTEAQRASIYNQVSYLFTELKGNEKNAHKKSIVPYTKNTADEAYNVGYMFCLKFERPLDQTTNPVKRGNKAKELFAMNFTTTTSSSSAKKTSTVKKTVTTTVSRLKTYTTGRYKTTSKLKVRTGATTSSKSVGVLKKGANVTVKSVKSKKWGKITYKKKSRYVSLDYAKKV</sequence>
<gene>
    <name evidence="3" type="ORF">IV49_GL001955</name>
</gene>
<dbReference type="RefSeq" id="WP_031588940.1">
    <property type="nucleotide sequence ID" value="NZ_JNKN01000007.1"/>
</dbReference>
<name>A0A0R2HKS3_9FIRM</name>
<reference evidence="3 4" key="1">
    <citation type="journal article" date="2015" name="Genome Announc.">
        <title>Expanding the biotechnology potential of lactobacilli through comparative genomics of 213 strains and associated genera.</title>
        <authorList>
            <person name="Sun Z."/>
            <person name="Harris H.M."/>
            <person name="McCann A."/>
            <person name="Guo C."/>
            <person name="Argimon S."/>
            <person name="Zhang W."/>
            <person name="Yang X."/>
            <person name="Jeffery I.B."/>
            <person name="Cooney J.C."/>
            <person name="Kagawa T.F."/>
            <person name="Liu W."/>
            <person name="Song Y."/>
            <person name="Salvetti E."/>
            <person name="Wrobel A."/>
            <person name="Rasinkangas P."/>
            <person name="Parkhill J."/>
            <person name="Rea M.C."/>
            <person name="O'Sullivan O."/>
            <person name="Ritari J."/>
            <person name="Douillard F.P."/>
            <person name="Paul Ross R."/>
            <person name="Yang R."/>
            <person name="Briner A.E."/>
            <person name="Felis G.E."/>
            <person name="de Vos W.M."/>
            <person name="Barrangou R."/>
            <person name="Klaenhammer T.R."/>
            <person name="Caufield P.W."/>
            <person name="Cui Y."/>
            <person name="Zhang H."/>
            <person name="O'Toole P.W."/>
        </authorList>
    </citation>
    <scope>NUCLEOTIDE SEQUENCE [LARGE SCALE GENOMIC DNA]</scope>
    <source>
        <strain evidence="3 4">DSM 20405</strain>
    </source>
</reference>
<organism evidence="3 4">
    <name type="scientific">Kandleria vitulina DSM 20405</name>
    <dbReference type="NCBI Taxonomy" id="1410657"/>
    <lineage>
        <taxon>Bacteria</taxon>
        <taxon>Bacillati</taxon>
        <taxon>Bacillota</taxon>
        <taxon>Erysipelotrichia</taxon>
        <taxon>Erysipelotrichales</taxon>
        <taxon>Coprobacillaceae</taxon>
        <taxon>Kandleria</taxon>
    </lineage>
</organism>
<feature type="domain" description="SH3b" evidence="2">
    <location>
        <begin position="202"/>
        <end position="265"/>
    </location>
</feature>
<proteinExistence type="predicted"/>
<evidence type="ECO:0000259" key="2">
    <source>
        <dbReference type="PROSITE" id="PS51781"/>
    </source>
</evidence>
<dbReference type="PATRIC" id="fig|1410657.5.peg.2017"/>
<dbReference type="Gene3D" id="1.10.530.10">
    <property type="match status" value="1"/>
</dbReference>
<evidence type="ECO:0000313" key="4">
    <source>
        <dbReference type="Proteomes" id="UP000051841"/>
    </source>
</evidence>
<dbReference type="AlphaFoldDB" id="A0A0R2HKS3"/>
<accession>A0A0R2HKS3</accession>
<dbReference type="Gene3D" id="2.30.30.40">
    <property type="entry name" value="SH3 Domains"/>
    <property type="match status" value="1"/>
</dbReference>
<keyword evidence="4" id="KW-1185">Reference proteome</keyword>
<dbReference type="Pfam" id="PF18013">
    <property type="entry name" value="Phage_lysozyme2"/>
    <property type="match status" value="1"/>
</dbReference>